<evidence type="ECO:0000313" key="2">
    <source>
        <dbReference type="EMBL" id="KUJ13277.1"/>
    </source>
</evidence>
<evidence type="ECO:0000256" key="1">
    <source>
        <dbReference type="SAM" id="MobiDB-lite"/>
    </source>
</evidence>
<dbReference type="EMBL" id="KQ947422">
    <property type="protein sequence ID" value="KUJ13277.1"/>
    <property type="molecule type" value="Genomic_DNA"/>
</dbReference>
<reference evidence="2 3" key="1">
    <citation type="submission" date="2015-10" db="EMBL/GenBank/DDBJ databases">
        <title>Full genome of DAOMC 229536 Phialocephala scopiformis, a fungal endophyte of spruce producing the potent anti-insectan compound rugulosin.</title>
        <authorList>
            <consortium name="DOE Joint Genome Institute"/>
            <person name="Walker A.K."/>
            <person name="Frasz S.L."/>
            <person name="Seifert K.A."/>
            <person name="Miller J.D."/>
            <person name="Mondo S.J."/>
            <person name="Labutti K."/>
            <person name="Lipzen A."/>
            <person name="Dockter R."/>
            <person name="Kennedy M."/>
            <person name="Grigoriev I.V."/>
            <person name="Spatafora J.W."/>
        </authorList>
    </citation>
    <scope>NUCLEOTIDE SEQUENCE [LARGE SCALE GENOMIC DNA]</scope>
    <source>
        <strain evidence="2 3">CBS 120377</strain>
    </source>
</reference>
<dbReference type="RefSeq" id="XP_018067632.1">
    <property type="nucleotide sequence ID" value="XM_018210961.1"/>
</dbReference>
<name>A0A194X077_MOLSC</name>
<keyword evidence="3" id="KW-1185">Reference proteome</keyword>
<evidence type="ECO:0000313" key="3">
    <source>
        <dbReference type="Proteomes" id="UP000070700"/>
    </source>
</evidence>
<dbReference type="InterPro" id="IPR057394">
    <property type="entry name" value="PIGBOS1"/>
</dbReference>
<accession>A0A194X077</accession>
<dbReference type="OrthoDB" id="5394869at2759"/>
<dbReference type="KEGG" id="psco:LY89DRAFT_622073"/>
<dbReference type="InParanoid" id="A0A194X077"/>
<organism evidence="2 3">
    <name type="scientific">Mollisia scopiformis</name>
    <name type="common">Conifer needle endophyte fungus</name>
    <name type="synonym">Phialocephala scopiformis</name>
    <dbReference type="NCBI Taxonomy" id="149040"/>
    <lineage>
        <taxon>Eukaryota</taxon>
        <taxon>Fungi</taxon>
        <taxon>Dikarya</taxon>
        <taxon>Ascomycota</taxon>
        <taxon>Pezizomycotina</taxon>
        <taxon>Leotiomycetes</taxon>
        <taxon>Helotiales</taxon>
        <taxon>Mollisiaceae</taxon>
        <taxon>Mollisia</taxon>
    </lineage>
</organism>
<feature type="region of interest" description="Disordered" evidence="1">
    <location>
        <begin position="161"/>
        <end position="182"/>
    </location>
</feature>
<protein>
    <submittedName>
        <fullName evidence="2">Uncharacterized protein</fullName>
    </submittedName>
</protein>
<feature type="compositionally biased region" description="Basic and acidic residues" evidence="1">
    <location>
        <begin position="167"/>
        <end position="182"/>
    </location>
</feature>
<feature type="region of interest" description="Disordered" evidence="1">
    <location>
        <begin position="88"/>
        <end position="129"/>
    </location>
</feature>
<feature type="compositionally biased region" description="Polar residues" evidence="1">
    <location>
        <begin position="119"/>
        <end position="129"/>
    </location>
</feature>
<sequence length="182" mass="20034">MSKVRGIFPLFLATTFGIVNGIWVFGPAFREQQENDGQVKTELVVSGQVDNARVEQLRDVEAAINRASANKSILQPAEKQSSWWTTLGDWSRGSRNDNTREMKSATPNSNIPTTPDRISPTNVPTSSPTLGIANTPTLAQKLVEKAAEDPDLKMLLKTVAEGGGSSEELKKFQRHLDDIERE</sequence>
<feature type="compositionally biased region" description="Basic and acidic residues" evidence="1">
    <location>
        <begin position="92"/>
        <end position="103"/>
    </location>
</feature>
<dbReference type="GeneID" id="28820687"/>
<proteinExistence type="predicted"/>
<dbReference type="Pfam" id="PF23670">
    <property type="entry name" value="PIGBOS1"/>
    <property type="match status" value="1"/>
</dbReference>
<dbReference type="AlphaFoldDB" id="A0A194X077"/>
<dbReference type="Proteomes" id="UP000070700">
    <property type="component" value="Unassembled WGS sequence"/>
</dbReference>
<gene>
    <name evidence="2" type="ORF">LY89DRAFT_622073</name>
</gene>